<evidence type="ECO:0000256" key="2">
    <source>
        <dbReference type="ARBA" id="ARBA00004948"/>
    </source>
</evidence>
<comment type="catalytic activity">
    <reaction evidence="1 9">
        <text>4-amino-5-aminomethyl-2-methylpyrimidine + H2O = 4-amino-5-hydroxymethyl-2-methylpyrimidine + NH4(+)</text>
        <dbReference type="Rhea" id="RHEA:31799"/>
        <dbReference type="ChEBI" id="CHEBI:15377"/>
        <dbReference type="ChEBI" id="CHEBI:16892"/>
        <dbReference type="ChEBI" id="CHEBI:28938"/>
        <dbReference type="ChEBI" id="CHEBI:63416"/>
        <dbReference type="EC" id="3.5.99.2"/>
    </reaction>
</comment>
<evidence type="ECO:0000313" key="11">
    <source>
        <dbReference type="EMBL" id="RTE09108.1"/>
    </source>
</evidence>
<dbReference type="Gene3D" id="1.20.910.10">
    <property type="entry name" value="Heme oxygenase-like"/>
    <property type="match status" value="1"/>
</dbReference>
<keyword evidence="12" id="KW-1185">Reference proteome</keyword>
<accession>A0A3S0A425</accession>
<evidence type="ECO:0000256" key="9">
    <source>
        <dbReference type="RuleBase" id="RU363093"/>
    </source>
</evidence>
<dbReference type="UniPathway" id="UPA00060"/>
<evidence type="ECO:0000313" key="12">
    <source>
        <dbReference type="Proteomes" id="UP000276128"/>
    </source>
</evidence>
<dbReference type="InterPro" id="IPR016084">
    <property type="entry name" value="Haem_Oase-like_multi-hlx"/>
</dbReference>
<comment type="pathway">
    <text evidence="2 9">Cofactor biosynthesis; thiamine diphosphate biosynthesis.</text>
</comment>
<comment type="similarity">
    <text evidence="3 9">Belongs to the TenA family.</text>
</comment>
<sequence>MSFTKELREAADPIFEAIYQHPFVQGIARGALGKEQLIHYVKQDFEYLNAYMRVYGLGISKCRTREEIAKFHEKIGYILHSEVHPHNNFCHAAGVTYEELQGYPLAPTAQHYTRHMLTVAAQGTLGEIYAVLLPCPWTYMEAAQRILQDYQPQPDHPFYEWITFYGSPEAEPRMMAFCAQLDAWAVTASEEEKRRMREHFMISCQLEYMFFDMAYRVEDWPVPERVLV</sequence>
<dbReference type="GO" id="GO:0050334">
    <property type="term" value="F:thiaminase activity"/>
    <property type="evidence" value="ECO:0007669"/>
    <property type="project" value="UniProtKB-EC"/>
</dbReference>
<keyword evidence="7 9" id="KW-0784">Thiamine biosynthesis</keyword>
<dbReference type="PANTHER" id="PTHR43198">
    <property type="entry name" value="BIFUNCTIONAL TH2 PROTEIN"/>
    <property type="match status" value="1"/>
</dbReference>
<feature type="domain" description="Thiaminase-2/PQQC" evidence="10">
    <location>
        <begin position="10"/>
        <end position="216"/>
    </location>
</feature>
<protein>
    <recommendedName>
        <fullName evidence="6 9">Aminopyrimidine aminohydrolase</fullName>
        <ecNumber evidence="5 9">3.5.99.2</ecNumber>
    </recommendedName>
</protein>
<dbReference type="GO" id="GO:0009229">
    <property type="term" value="P:thiamine diphosphate biosynthetic process"/>
    <property type="evidence" value="ECO:0007669"/>
    <property type="project" value="UniProtKB-UniPathway"/>
</dbReference>
<evidence type="ECO:0000256" key="1">
    <source>
        <dbReference type="ARBA" id="ARBA00001881"/>
    </source>
</evidence>
<dbReference type="GO" id="GO:0009228">
    <property type="term" value="P:thiamine biosynthetic process"/>
    <property type="evidence" value="ECO:0007669"/>
    <property type="project" value="UniProtKB-KW"/>
</dbReference>
<name>A0A3S0A425_9BACL</name>
<dbReference type="AlphaFoldDB" id="A0A3S0A425"/>
<dbReference type="SUPFAM" id="SSF48613">
    <property type="entry name" value="Heme oxygenase-like"/>
    <property type="match status" value="1"/>
</dbReference>
<evidence type="ECO:0000256" key="6">
    <source>
        <dbReference type="ARBA" id="ARBA00013647"/>
    </source>
</evidence>
<gene>
    <name evidence="11" type="primary">tenA</name>
    <name evidence="11" type="ORF">EJQ19_14160</name>
</gene>
<dbReference type="Pfam" id="PF03070">
    <property type="entry name" value="TENA_THI-4"/>
    <property type="match status" value="1"/>
</dbReference>
<comment type="function">
    <text evidence="9">Catalyzes an amino-pyrimidine hydrolysis reaction at the C5' of the pyrimidine moiety of thiamine compounds, a reaction that is part of a thiamine salvage pathway.</text>
</comment>
<comment type="catalytic activity">
    <reaction evidence="8 9">
        <text>thiamine + H2O = 5-(2-hydroxyethyl)-4-methylthiazole + 4-amino-5-hydroxymethyl-2-methylpyrimidine + H(+)</text>
        <dbReference type="Rhea" id="RHEA:17509"/>
        <dbReference type="ChEBI" id="CHEBI:15377"/>
        <dbReference type="ChEBI" id="CHEBI:15378"/>
        <dbReference type="ChEBI" id="CHEBI:16892"/>
        <dbReference type="ChEBI" id="CHEBI:17957"/>
        <dbReference type="ChEBI" id="CHEBI:18385"/>
        <dbReference type="EC" id="3.5.99.2"/>
    </reaction>
</comment>
<evidence type="ECO:0000256" key="7">
    <source>
        <dbReference type="ARBA" id="ARBA00022977"/>
    </source>
</evidence>
<evidence type="ECO:0000256" key="5">
    <source>
        <dbReference type="ARBA" id="ARBA00012684"/>
    </source>
</evidence>
<evidence type="ECO:0000256" key="3">
    <source>
        <dbReference type="ARBA" id="ARBA00010264"/>
    </source>
</evidence>
<dbReference type="Proteomes" id="UP000276128">
    <property type="component" value="Unassembled WGS sequence"/>
</dbReference>
<evidence type="ECO:0000256" key="4">
    <source>
        <dbReference type="ARBA" id="ARBA00011881"/>
    </source>
</evidence>
<evidence type="ECO:0000256" key="8">
    <source>
        <dbReference type="ARBA" id="ARBA00048337"/>
    </source>
</evidence>
<dbReference type="InterPro" id="IPR050967">
    <property type="entry name" value="Thiamine_Salvage_TenA"/>
</dbReference>
<keyword evidence="9" id="KW-0378">Hydrolase</keyword>
<dbReference type="InterPro" id="IPR004305">
    <property type="entry name" value="Thiaminase-2/PQQC"/>
</dbReference>
<dbReference type="RefSeq" id="WP_126141884.1">
    <property type="nucleotide sequence ID" value="NZ_RXHU01000039.1"/>
</dbReference>
<comment type="subunit">
    <text evidence="4">Homotetramer.</text>
</comment>
<proteinExistence type="inferred from homology"/>
<dbReference type="CDD" id="cd19360">
    <property type="entry name" value="TenA_C_SaTenA-like"/>
    <property type="match status" value="1"/>
</dbReference>
<dbReference type="GO" id="GO:0005829">
    <property type="term" value="C:cytosol"/>
    <property type="evidence" value="ECO:0007669"/>
    <property type="project" value="TreeGrafter"/>
</dbReference>
<dbReference type="InterPro" id="IPR027574">
    <property type="entry name" value="Thiaminase_II"/>
</dbReference>
<dbReference type="NCBIfam" id="TIGR04306">
    <property type="entry name" value="salvage_TenA"/>
    <property type="match status" value="1"/>
</dbReference>
<dbReference type="EC" id="3.5.99.2" evidence="5 9"/>
<dbReference type="PANTHER" id="PTHR43198:SF2">
    <property type="entry name" value="SI:CH1073-67J19.1-RELATED"/>
    <property type="match status" value="1"/>
</dbReference>
<evidence type="ECO:0000259" key="10">
    <source>
        <dbReference type="Pfam" id="PF03070"/>
    </source>
</evidence>
<reference evidence="11 12" key="1">
    <citation type="submission" date="2018-12" db="EMBL/GenBank/DDBJ databases">
        <title>Bacillus ochoae sp. nov., Paenibacillus whitsoniae sp. nov., Paenibacillus spiritus sp. nov. Isolated from the Mars Exploration Rover during spacecraft assembly.</title>
        <authorList>
            <person name="Seuylemezian A."/>
            <person name="Vaishampayan P."/>
        </authorList>
    </citation>
    <scope>NUCLEOTIDE SEQUENCE [LARGE SCALE GENOMIC DNA]</scope>
    <source>
        <strain evidence="11 12">MER 54</strain>
    </source>
</reference>
<dbReference type="OrthoDB" id="34166at2"/>
<dbReference type="EMBL" id="RXHU01000039">
    <property type="protein sequence ID" value="RTE09108.1"/>
    <property type="molecule type" value="Genomic_DNA"/>
</dbReference>
<comment type="caution">
    <text evidence="11">The sequence shown here is derived from an EMBL/GenBank/DDBJ whole genome shotgun (WGS) entry which is preliminary data.</text>
</comment>
<organism evidence="11 12">
    <name type="scientific">Paenibacillus whitsoniae</name>
    <dbReference type="NCBI Taxonomy" id="2496558"/>
    <lineage>
        <taxon>Bacteria</taxon>
        <taxon>Bacillati</taxon>
        <taxon>Bacillota</taxon>
        <taxon>Bacilli</taxon>
        <taxon>Bacillales</taxon>
        <taxon>Paenibacillaceae</taxon>
        <taxon>Paenibacillus</taxon>
    </lineage>
</organism>